<dbReference type="AlphaFoldDB" id="A0A3L6T7E3"/>
<accession>A0A3L6T7E3</accession>
<keyword evidence="3" id="KW-1185">Reference proteome</keyword>
<dbReference type="STRING" id="4540.A0A3L6T7E3"/>
<proteinExistence type="predicted"/>
<evidence type="ECO:0000313" key="3">
    <source>
        <dbReference type="Proteomes" id="UP000275267"/>
    </source>
</evidence>
<gene>
    <name evidence="2" type="ORF">C2845_PM03G35860</name>
</gene>
<dbReference type="Proteomes" id="UP000275267">
    <property type="component" value="Unassembled WGS sequence"/>
</dbReference>
<evidence type="ECO:0000313" key="2">
    <source>
        <dbReference type="EMBL" id="RLN33387.1"/>
    </source>
</evidence>
<dbReference type="EMBL" id="PQIB02000002">
    <property type="protein sequence ID" value="RLN33387.1"/>
    <property type="molecule type" value="Genomic_DNA"/>
</dbReference>
<feature type="transmembrane region" description="Helical" evidence="1">
    <location>
        <begin position="28"/>
        <end position="45"/>
    </location>
</feature>
<keyword evidence="1" id="KW-0472">Membrane</keyword>
<keyword evidence="1" id="KW-1133">Transmembrane helix</keyword>
<keyword evidence="1" id="KW-0812">Transmembrane</keyword>
<protein>
    <submittedName>
        <fullName evidence="2">Flavonoid 3-monooxygenase</fullName>
    </submittedName>
</protein>
<name>A0A3L6T7E3_PANMI</name>
<evidence type="ECO:0000256" key="1">
    <source>
        <dbReference type="SAM" id="Phobius"/>
    </source>
</evidence>
<organism evidence="2 3">
    <name type="scientific">Panicum miliaceum</name>
    <name type="common">Proso millet</name>
    <name type="synonym">Broomcorn millet</name>
    <dbReference type="NCBI Taxonomy" id="4540"/>
    <lineage>
        <taxon>Eukaryota</taxon>
        <taxon>Viridiplantae</taxon>
        <taxon>Streptophyta</taxon>
        <taxon>Embryophyta</taxon>
        <taxon>Tracheophyta</taxon>
        <taxon>Spermatophyta</taxon>
        <taxon>Magnoliopsida</taxon>
        <taxon>Liliopsida</taxon>
        <taxon>Poales</taxon>
        <taxon>Poaceae</taxon>
        <taxon>PACMAD clade</taxon>
        <taxon>Panicoideae</taxon>
        <taxon>Panicodae</taxon>
        <taxon>Paniceae</taxon>
        <taxon>Panicinae</taxon>
        <taxon>Panicum</taxon>
        <taxon>Panicum sect. Panicum</taxon>
    </lineage>
</organism>
<comment type="caution">
    <text evidence="2">The sequence shown here is derived from an EMBL/GenBank/DDBJ whole genome shotgun (WGS) entry which is preliminary data.</text>
</comment>
<dbReference type="GO" id="GO:0004497">
    <property type="term" value="F:monooxygenase activity"/>
    <property type="evidence" value="ECO:0007669"/>
    <property type="project" value="UniProtKB-KW"/>
</dbReference>
<sequence>MGRNPFACRSLASGCKQAYTSSMELSPWAALFVVVLATTFFLKAIPFHDCRRTYNLPPDPKPWPIIGNLNLCAPQFFNSVCFFEI</sequence>
<reference evidence="3" key="1">
    <citation type="journal article" date="2019" name="Nat. Commun.">
        <title>The genome of broomcorn millet.</title>
        <authorList>
            <person name="Zou C."/>
            <person name="Miki D."/>
            <person name="Li D."/>
            <person name="Tang Q."/>
            <person name="Xiao L."/>
            <person name="Rajput S."/>
            <person name="Deng P."/>
            <person name="Jia W."/>
            <person name="Huang R."/>
            <person name="Zhang M."/>
            <person name="Sun Y."/>
            <person name="Hu J."/>
            <person name="Fu X."/>
            <person name="Schnable P.S."/>
            <person name="Li F."/>
            <person name="Zhang H."/>
            <person name="Feng B."/>
            <person name="Zhu X."/>
            <person name="Liu R."/>
            <person name="Schnable J.C."/>
            <person name="Zhu J.-K."/>
            <person name="Zhang H."/>
        </authorList>
    </citation>
    <scope>NUCLEOTIDE SEQUENCE [LARGE SCALE GENOMIC DNA]</scope>
</reference>